<sequence>MKNCEKHKSKSLTLELMRIRYNGSGIGTDDPSTEGMGVRTMIYRAHLIHGELDVRPLDGGGTEVLCMVLSIS</sequence>
<accession>A0ABT0TYL7</accession>
<dbReference type="Proteomes" id="UP001202961">
    <property type="component" value="Unassembled WGS sequence"/>
</dbReference>
<dbReference type="Gene3D" id="3.30.565.10">
    <property type="entry name" value="Histidine kinase-like ATPase, C-terminal domain"/>
    <property type="match status" value="1"/>
</dbReference>
<name>A0ABT0TYL7_9BACT</name>
<comment type="caution">
    <text evidence="1">The sequence shown here is derived from an EMBL/GenBank/DDBJ whole genome shotgun (WGS) entry which is preliminary data.</text>
</comment>
<keyword evidence="2" id="KW-1185">Reference proteome</keyword>
<dbReference type="RefSeq" id="WP_250927139.1">
    <property type="nucleotide sequence ID" value="NZ_JAMQBK010000008.1"/>
</dbReference>
<protein>
    <recommendedName>
        <fullName evidence="3">Histidine kinase/HSP90-like ATPase domain-containing protein</fullName>
    </recommendedName>
</protein>
<dbReference type="EMBL" id="JAMQBK010000008">
    <property type="protein sequence ID" value="MCM2369474.1"/>
    <property type="molecule type" value="Genomic_DNA"/>
</dbReference>
<gene>
    <name evidence="1" type="ORF">NB063_02445</name>
</gene>
<evidence type="ECO:0008006" key="3">
    <source>
        <dbReference type="Google" id="ProtNLM"/>
    </source>
</evidence>
<organism evidence="1 2">
    <name type="scientific">Aporhodopirellula aestuarii</name>
    <dbReference type="NCBI Taxonomy" id="2950107"/>
    <lineage>
        <taxon>Bacteria</taxon>
        <taxon>Pseudomonadati</taxon>
        <taxon>Planctomycetota</taxon>
        <taxon>Planctomycetia</taxon>
        <taxon>Pirellulales</taxon>
        <taxon>Pirellulaceae</taxon>
        <taxon>Aporhodopirellula</taxon>
    </lineage>
</organism>
<evidence type="ECO:0000313" key="1">
    <source>
        <dbReference type="EMBL" id="MCM2369474.1"/>
    </source>
</evidence>
<proteinExistence type="predicted"/>
<dbReference type="InterPro" id="IPR036890">
    <property type="entry name" value="HATPase_C_sf"/>
</dbReference>
<reference evidence="1 2" key="1">
    <citation type="journal article" date="2022" name="Syst. Appl. Microbiol.">
        <title>Rhodopirellula aestuarii sp. nov., a novel member of the genus Rhodopirellula isolated from brackish sediments collected in the Tagus River estuary, Portugal.</title>
        <authorList>
            <person name="Vitorino I.R."/>
            <person name="Klimek D."/>
            <person name="Calusinska M."/>
            <person name="Lobo-da-Cunha A."/>
            <person name="Vasconcelos V."/>
            <person name="Lage O.M."/>
        </authorList>
    </citation>
    <scope>NUCLEOTIDE SEQUENCE [LARGE SCALE GENOMIC DNA]</scope>
    <source>
        <strain evidence="1 2">ICT_H3.1</strain>
    </source>
</reference>
<evidence type="ECO:0000313" key="2">
    <source>
        <dbReference type="Proteomes" id="UP001202961"/>
    </source>
</evidence>